<proteinExistence type="predicted"/>
<reference evidence="2" key="1">
    <citation type="submission" date="2022-11" db="UniProtKB">
        <authorList>
            <consortium name="WormBaseParasite"/>
        </authorList>
    </citation>
    <scope>IDENTIFICATION</scope>
</reference>
<evidence type="ECO:0000313" key="2">
    <source>
        <dbReference type="WBParaSite" id="PSU_v2.g18876.t1"/>
    </source>
</evidence>
<accession>A0A914YNG3</accession>
<protein>
    <submittedName>
        <fullName evidence="2">Uncharacterized protein</fullName>
    </submittedName>
</protein>
<organism evidence="1 2">
    <name type="scientific">Panagrolaimus superbus</name>
    <dbReference type="NCBI Taxonomy" id="310955"/>
    <lineage>
        <taxon>Eukaryota</taxon>
        <taxon>Metazoa</taxon>
        <taxon>Ecdysozoa</taxon>
        <taxon>Nematoda</taxon>
        <taxon>Chromadorea</taxon>
        <taxon>Rhabditida</taxon>
        <taxon>Tylenchina</taxon>
        <taxon>Panagrolaimomorpha</taxon>
        <taxon>Panagrolaimoidea</taxon>
        <taxon>Panagrolaimidae</taxon>
        <taxon>Panagrolaimus</taxon>
    </lineage>
</organism>
<dbReference type="Proteomes" id="UP000887577">
    <property type="component" value="Unplaced"/>
</dbReference>
<keyword evidence="1" id="KW-1185">Reference proteome</keyword>
<dbReference type="WBParaSite" id="PSU_v2.g18876.t1">
    <property type="protein sequence ID" value="PSU_v2.g18876.t1"/>
    <property type="gene ID" value="PSU_v2.g18876"/>
</dbReference>
<sequence length="106" mass="12472">MDAYQNNMMKIIHARPTNLANEVRKFTMQYFTKIQTPPHLLRQRALLMILLINELKKDPIYRSSVNKCLEEIFNCVITFLETQDEAYITTLNTIEFTSTDMIVNVL</sequence>
<dbReference type="AlphaFoldDB" id="A0A914YNG3"/>
<name>A0A914YNG3_9BILA</name>
<evidence type="ECO:0000313" key="1">
    <source>
        <dbReference type="Proteomes" id="UP000887577"/>
    </source>
</evidence>